<protein>
    <recommendedName>
        <fullName evidence="9">ER membrane protein complex subunit 7 beta-sandwich domain-containing protein</fullName>
    </recommendedName>
</protein>
<keyword evidence="3 8" id="KW-0812">Transmembrane</keyword>
<name>B3MTY8_DROAN</name>
<evidence type="ECO:0000313" key="11">
    <source>
        <dbReference type="Proteomes" id="UP000007801"/>
    </source>
</evidence>
<organism evidence="10 11">
    <name type="scientific">Drosophila ananassae</name>
    <name type="common">Fruit fly</name>
    <dbReference type="NCBI Taxonomy" id="7217"/>
    <lineage>
        <taxon>Eukaryota</taxon>
        <taxon>Metazoa</taxon>
        <taxon>Ecdysozoa</taxon>
        <taxon>Arthropoda</taxon>
        <taxon>Hexapoda</taxon>
        <taxon>Insecta</taxon>
        <taxon>Pterygota</taxon>
        <taxon>Neoptera</taxon>
        <taxon>Endopterygota</taxon>
        <taxon>Diptera</taxon>
        <taxon>Brachycera</taxon>
        <taxon>Muscomorpha</taxon>
        <taxon>Ephydroidea</taxon>
        <taxon>Drosophilidae</taxon>
        <taxon>Drosophila</taxon>
        <taxon>Sophophora</taxon>
    </lineage>
</organism>
<dbReference type="PhylomeDB" id="B3MTY8"/>
<dbReference type="STRING" id="7217.B3MTY8"/>
<gene>
    <name evidence="10" type="primary">Dana\GF23830</name>
    <name evidence="10" type="synonym">dana_GLEANR_860</name>
    <name evidence="10" type="ORF">GF23830</name>
</gene>
<dbReference type="InterPro" id="IPR039163">
    <property type="entry name" value="EMC7"/>
</dbReference>
<feature type="transmembrane region" description="Helical" evidence="8">
    <location>
        <begin position="12"/>
        <end position="31"/>
    </location>
</feature>
<evidence type="ECO:0000259" key="9">
    <source>
        <dbReference type="Pfam" id="PF09430"/>
    </source>
</evidence>
<evidence type="ECO:0000256" key="5">
    <source>
        <dbReference type="ARBA" id="ARBA00022989"/>
    </source>
</evidence>
<sequence>MDFEAQLLGKNFVKIVVISIVCLFGLVQPSLGTTIPSSSSGLLIPSNVTDQTFYKVEGIILAADRRLNLDSSWMSDITLSIDNGDIKGFVRLDGRFVISGVPNGSHILEVQHPEIHFHQVRIEITGKGKYRARKVNYIQPSMVSHMHYPLRLHPLYRRKYFWTRQQWHFMDLILNPMVLIMVVPLILMMIVPRIINDPETKKELENIQIPKMNDMPDFGDMLSSFLSGNQPVPELEPKKIPEKPKKKGH</sequence>
<evidence type="ECO:0000256" key="7">
    <source>
        <dbReference type="SAM" id="MobiDB-lite"/>
    </source>
</evidence>
<dbReference type="GO" id="GO:0030246">
    <property type="term" value="F:carbohydrate binding"/>
    <property type="evidence" value="ECO:0007669"/>
    <property type="project" value="InterPro"/>
</dbReference>
<keyword evidence="6 8" id="KW-0472">Membrane</keyword>
<reference evidence="10 11" key="1">
    <citation type="journal article" date="2007" name="Nature">
        <title>Evolution of genes and genomes on the Drosophila phylogeny.</title>
        <authorList>
            <consortium name="Drosophila 12 Genomes Consortium"/>
            <person name="Clark A.G."/>
            <person name="Eisen M.B."/>
            <person name="Smith D.R."/>
            <person name="Bergman C.M."/>
            <person name="Oliver B."/>
            <person name="Markow T.A."/>
            <person name="Kaufman T.C."/>
            <person name="Kellis M."/>
            <person name="Gelbart W."/>
            <person name="Iyer V.N."/>
            <person name="Pollard D.A."/>
            <person name="Sackton T.B."/>
            <person name="Larracuente A.M."/>
            <person name="Singh N.D."/>
            <person name="Abad J.P."/>
            <person name="Abt D.N."/>
            <person name="Adryan B."/>
            <person name="Aguade M."/>
            <person name="Akashi H."/>
            <person name="Anderson W.W."/>
            <person name="Aquadro C.F."/>
            <person name="Ardell D.H."/>
            <person name="Arguello R."/>
            <person name="Artieri C.G."/>
            <person name="Barbash D.A."/>
            <person name="Barker D."/>
            <person name="Barsanti P."/>
            <person name="Batterham P."/>
            <person name="Batzoglou S."/>
            <person name="Begun D."/>
            <person name="Bhutkar A."/>
            <person name="Blanco E."/>
            <person name="Bosak S.A."/>
            <person name="Bradley R.K."/>
            <person name="Brand A.D."/>
            <person name="Brent M.R."/>
            <person name="Brooks A.N."/>
            <person name="Brown R.H."/>
            <person name="Butlin R.K."/>
            <person name="Caggese C."/>
            <person name="Calvi B.R."/>
            <person name="Bernardo de Carvalho A."/>
            <person name="Caspi A."/>
            <person name="Castrezana S."/>
            <person name="Celniker S.E."/>
            <person name="Chang J.L."/>
            <person name="Chapple C."/>
            <person name="Chatterji S."/>
            <person name="Chinwalla A."/>
            <person name="Civetta A."/>
            <person name="Clifton S.W."/>
            <person name="Comeron J.M."/>
            <person name="Costello J.C."/>
            <person name="Coyne J.A."/>
            <person name="Daub J."/>
            <person name="David R.G."/>
            <person name="Delcher A.L."/>
            <person name="Delehaunty K."/>
            <person name="Do C.B."/>
            <person name="Ebling H."/>
            <person name="Edwards K."/>
            <person name="Eickbush T."/>
            <person name="Evans J.D."/>
            <person name="Filipski A."/>
            <person name="Findeiss S."/>
            <person name="Freyhult E."/>
            <person name="Fulton L."/>
            <person name="Fulton R."/>
            <person name="Garcia A.C."/>
            <person name="Gardiner A."/>
            <person name="Garfield D.A."/>
            <person name="Garvin B.E."/>
            <person name="Gibson G."/>
            <person name="Gilbert D."/>
            <person name="Gnerre S."/>
            <person name="Godfrey J."/>
            <person name="Good R."/>
            <person name="Gotea V."/>
            <person name="Gravely B."/>
            <person name="Greenberg A.J."/>
            <person name="Griffiths-Jones S."/>
            <person name="Gross S."/>
            <person name="Guigo R."/>
            <person name="Gustafson E.A."/>
            <person name="Haerty W."/>
            <person name="Hahn M.W."/>
            <person name="Halligan D.L."/>
            <person name="Halpern A.L."/>
            <person name="Halter G.M."/>
            <person name="Han M.V."/>
            <person name="Heger A."/>
            <person name="Hillier L."/>
            <person name="Hinrichs A.S."/>
            <person name="Holmes I."/>
            <person name="Hoskins R.A."/>
            <person name="Hubisz M.J."/>
            <person name="Hultmark D."/>
            <person name="Huntley M.A."/>
            <person name="Jaffe D.B."/>
            <person name="Jagadeeshan S."/>
            <person name="Jeck W.R."/>
            <person name="Johnson J."/>
            <person name="Jones C.D."/>
            <person name="Jordan W.C."/>
            <person name="Karpen G.H."/>
            <person name="Kataoka E."/>
            <person name="Keightley P.D."/>
            <person name="Kheradpour P."/>
            <person name="Kirkness E.F."/>
            <person name="Koerich L.B."/>
            <person name="Kristiansen K."/>
            <person name="Kudrna D."/>
            <person name="Kulathinal R.J."/>
            <person name="Kumar S."/>
            <person name="Kwok R."/>
            <person name="Lander E."/>
            <person name="Langley C.H."/>
            <person name="Lapoint R."/>
            <person name="Lazzaro B.P."/>
            <person name="Lee S.J."/>
            <person name="Levesque L."/>
            <person name="Li R."/>
            <person name="Lin C.F."/>
            <person name="Lin M.F."/>
            <person name="Lindblad-Toh K."/>
            <person name="Llopart A."/>
            <person name="Long M."/>
            <person name="Low L."/>
            <person name="Lozovsky E."/>
            <person name="Lu J."/>
            <person name="Luo M."/>
            <person name="Machado C.A."/>
            <person name="Makalowski W."/>
            <person name="Marzo M."/>
            <person name="Matsuda M."/>
            <person name="Matzkin L."/>
            <person name="McAllister B."/>
            <person name="McBride C.S."/>
            <person name="McKernan B."/>
            <person name="McKernan K."/>
            <person name="Mendez-Lago M."/>
            <person name="Minx P."/>
            <person name="Mollenhauer M.U."/>
            <person name="Montooth K."/>
            <person name="Mount S.M."/>
            <person name="Mu X."/>
            <person name="Myers E."/>
            <person name="Negre B."/>
            <person name="Newfeld S."/>
            <person name="Nielsen R."/>
            <person name="Noor M.A."/>
            <person name="O'Grady P."/>
            <person name="Pachter L."/>
            <person name="Papaceit M."/>
            <person name="Parisi M.J."/>
            <person name="Parisi M."/>
            <person name="Parts L."/>
            <person name="Pedersen J.S."/>
            <person name="Pesole G."/>
            <person name="Phillippy A.M."/>
            <person name="Ponting C.P."/>
            <person name="Pop M."/>
            <person name="Porcelli D."/>
            <person name="Powell J.R."/>
            <person name="Prohaska S."/>
            <person name="Pruitt K."/>
            <person name="Puig M."/>
            <person name="Quesneville H."/>
            <person name="Ram K.R."/>
            <person name="Rand D."/>
            <person name="Rasmussen M.D."/>
            <person name="Reed L.K."/>
            <person name="Reenan R."/>
            <person name="Reily A."/>
            <person name="Remington K.A."/>
            <person name="Rieger T.T."/>
            <person name="Ritchie M.G."/>
            <person name="Robin C."/>
            <person name="Rogers Y.H."/>
            <person name="Rohde C."/>
            <person name="Rozas J."/>
            <person name="Rubenfield M.J."/>
            <person name="Ruiz A."/>
            <person name="Russo S."/>
            <person name="Salzberg S.L."/>
            <person name="Sanchez-Gracia A."/>
            <person name="Saranga D.J."/>
            <person name="Sato H."/>
            <person name="Schaeffer S.W."/>
            <person name="Schatz M.C."/>
            <person name="Schlenke T."/>
            <person name="Schwartz R."/>
            <person name="Segarra C."/>
            <person name="Singh R.S."/>
            <person name="Sirot L."/>
            <person name="Sirota M."/>
            <person name="Sisneros N.B."/>
            <person name="Smith C.D."/>
            <person name="Smith T.F."/>
            <person name="Spieth J."/>
            <person name="Stage D.E."/>
            <person name="Stark A."/>
            <person name="Stephan W."/>
            <person name="Strausberg R.L."/>
            <person name="Strempel S."/>
            <person name="Sturgill D."/>
            <person name="Sutton G."/>
            <person name="Sutton G.G."/>
            <person name="Tao W."/>
            <person name="Teichmann S."/>
            <person name="Tobari Y.N."/>
            <person name="Tomimura Y."/>
            <person name="Tsolas J.M."/>
            <person name="Valente V.L."/>
            <person name="Venter E."/>
            <person name="Venter J.C."/>
            <person name="Vicario S."/>
            <person name="Vieira F.G."/>
            <person name="Vilella A.J."/>
            <person name="Villasante A."/>
            <person name="Walenz B."/>
            <person name="Wang J."/>
            <person name="Wasserman M."/>
            <person name="Watts T."/>
            <person name="Wilson D."/>
            <person name="Wilson R.K."/>
            <person name="Wing R.A."/>
            <person name="Wolfner M.F."/>
            <person name="Wong A."/>
            <person name="Wong G.K."/>
            <person name="Wu C.I."/>
            <person name="Wu G."/>
            <person name="Yamamoto D."/>
            <person name="Yang H.P."/>
            <person name="Yang S.P."/>
            <person name="Yorke J.A."/>
            <person name="Yoshida K."/>
            <person name="Zdobnov E."/>
            <person name="Zhang P."/>
            <person name="Zhang Y."/>
            <person name="Zimin A.V."/>
            <person name="Baldwin J."/>
            <person name="Abdouelleil A."/>
            <person name="Abdulkadir J."/>
            <person name="Abebe A."/>
            <person name="Abera B."/>
            <person name="Abreu J."/>
            <person name="Acer S.C."/>
            <person name="Aftuck L."/>
            <person name="Alexander A."/>
            <person name="An P."/>
            <person name="Anderson E."/>
            <person name="Anderson S."/>
            <person name="Arachi H."/>
            <person name="Azer M."/>
            <person name="Bachantsang P."/>
            <person name="Barry A."/>
            <person name="Bayul T."/>
            <person name="Berlin A."/>
            <person name="Bessette D."/>
            <person name="Bloom T."/>
            <person name="Blye J."/>
            <person name="Boguslavskiy L."/>
            <person name="Bonnet C."/>
            <person name="Boukhgalter B."/>
            <person name="Bourzgui I."/>
            <person name="Brown A."/>
            <person name="Cahill P."/>
            <person name="Channer S."/>
            <person name="Cheshatsang Y."/>
            <person name="Chuda L."/>
            <person name="Citroen M."/>
            <person name="Collymore A."/>
            <person name="Cooke P."/>
            <person name="Costello M."/>
            <person name="D'Aco K."/>
            <person name="Daza R."/>
            <person name="De Haan G."/>
            <person name="DeGray S."/>
            <person name="DeMaso C."/>
            <person name="Dhargay N."/>
            <person name="Dooley K."/>
            <person name="Dooley E."/>
            <person name="Doricent M."/>
            <person name="Dorje P."/>
            <person name="Dorjee K."/>
            <person name="Dupes A."/>
            <person name="Elong R."/>
            <person name="Falk J."/>
            <person name="Farina A."/>
            <person name="Faro S."/>
            <person name="Ferguson D."/>
            <person name="Fisher S."/>
            <person name="Foley C.D."/>
            <person name="Franke A."/>
            <person name="Friedrich D."/>
            <person name="Gadbois L."/>
            <person name="Gearin G."/>
            <person name="Gearin C.R."/>
            <person name="Giannoukos G."/>
            <person name="Goode T."/>
            <person name="Graham J."/>
            <person name="Grandbois E."/>
            <person name="Grewal S."/>
            <person name="Gyaltsen K."/>
            <person name="Hafez N."/>
            <person name="Hagos B."/>
            <person name="Hall J."/>
            <person name="Henson C."/>
            <person name="Hollinger A."/>
            <person name="Honan T."/>
            <person name="Huard M.D."/>
            <person name="Hughes L."/>
            <person name="Hurhula B."/>
            <person name="Husby M.E."/>
            <person name="Kamat A."/>
            <person name="Kanga B."/>
            <person name="Kashin S."/>
            <person name="Khazanovich D."/>
            <person name="Kisner P."/>
            <person name="Lance K."/>
            <person name="Lara M."/>
            <person name="Lee W."/>
            <person name="Lennon N."/>
            <person name="Letendre F."/>
            <person name="LeVine R."/>
            <person name="Lipovsky A."/>
            <person name="Liu X."/>
            <person name="Liu J."/>
            <person name="Liu S."/>
            <person name="Lokyitsang T."/>
            <person name="Lokyitsang Y."/>
            <person name="Lubonja R."/>
            <person name="Lui A."/>
            <person name="MacDonald P."/>
            <person name="Magnisalis V."/>
            <person name="Maru K."/>
            <person name="Matthews C."/>
            <person name="McCusker W."/>
            <person name="McDonough S."/>
            <person name="Mehta T."/>
            <person name="Meldrim J."/>
            <person name="Meneus L."/>
            <person name="Mihai O."/>
            <person name="Mihalev A."/>
            <person name="Mihova T."/>
            <person name="Mittelman R."/>
            <person name="Mlenga V."/>
            <person name="Montmayeur A."/>
            <person name="Mulrain L."/>
            <person name="Navidi A."/>
            <person name="Naylor J."/>
            <person name="Negash T."/>
            <person name="Nguyen T."/>
            <person name="Nguyen N."/>
            <person name="Nicol R."/>
            <person name="Norbu C."/>
            <person name="Norbu N."/>
            <person name="Novod N."/>
            <person name="O'Neill B."/>
            <person name="Osman S."/>
            <person name="Markiewicz E."/>
            <person name="Oyono O.L."/>
            <person name="Patti C."/>
            <person name="Phunkhang P."/>
            <person name="Pierre F."/>
            <person name="Priest M."/>
            <person name="Raghuraman S."/>
            <person name="Rege F."/>
            <person name="Reyes R."/>
            <person name="Rise C."/>
            <person name="Rogov P."/>
            <person name="Ross K."/>
            <person name="Ryan E."/>
            <person name="Settipalli S."/>
            <person name="Shea T."/>
            <person name="Sherpa N."/>
            <person name="Shi L."/>
            <person name="Shih D."/>
            <person name="Sparrow T."/>
            <person name="Spaulding J."/>
            <person name="Stalker J."/>
            <person name="Stange-Thomann N."/>
            <person name="Stavropoulos S."/>
            <person name="Stone C."/>
            <person name="Strader C."/>
            <person name="Tesfaye S."/>
            <person name="Thomson T."/>
            <person name="Thoulutsang Y."/>
            <person name="Thoulutsang D."/>
            <person name="Topham K."/>
            <person name="Topping I."/>
            <person name="Tsamla T."/>
            <person name="Vassiliev H."/>
            <person name="Vo A."/>
            <person name="Wangchuk T."/>
            <person name="Wangdi T."/>
            <person name="Weiand M."/>
            <person name="Wilkinson J."/>
            <person name="Wilson A."/>
            <person name="Yadav S."/>
            <person name="Young G."/>
            <person name="Yu Q."/>
            <person name="Zembek L."/>
            <person name="Zhong D."/>
            <person name="Zimmer A."/>
            <person name="Zwirko Z."/>
            <person name="Jaffe D.B."/>
            <person name="Alvarez P."/>
            <person name="Brockman W."/>
            <person name="Butler J."/>
            <person name="Chin C."/>
            <person name="Gnerre S."/>
            <person name="Grabherr M."/>
            <person name="Kleber M."/>
            <person name="Mauceli E."/>
            <person name="MacCallum I."/>
        </authorList>
    </citation>
    <scope>NUCLEOTIDE SEQUENCE [LARGE SCALE GENOMIC DNA]</scope>
    <source>
        <strain evidence="11">Tucson 14024-0371.13</strain>
    </source>
</reference>
<dbReference type="KEGG" id="dan:6506468"/>
<dbReference type="Pfam" id="PF09430">
    <property type="entry name" value="EMC7_beta-sandw"/>
    <property type="match status" value="1"/>
</dbReference>
<dbReference type="EMBL" id="CH902624">
    <property type="protein sequence ID" value="EDV33317.1"/>
    <property type="molecule type" value="Genomic_DNA"/>
</dbReference>
<keyword evidence="4" id="KW-0732">Signal</keyword>
<dbReference type="PANTHER" id="PTHR13605:SF4">
    <property type="entry name" value="ER MEMBRANE PROTEIN COMPLEX SUBUNIT 7"/>
    <property type="match status" value="1"/>
</dbReference>
<feature type="transmembrane region" description="Helical" evidence="8">
    <location>
        <begin position="172"/>
        <end position="191"/>
    </location>
</feature>
<dbReference type="Proteomes" id="UP000007801">
    <property type="component" value="Unassembled WGS sequence"/>
</dbReference>
<dbReference type="GeneID" id="6506468"/>
<dbReference type="PANTHER" id="PTHR13605">
    <property type="entry name" value="ER MEMBRANE PROTEIN COMPLEX SUBUNIT 7"/>
    <property type="match status" value="1"/>
</dbReference>
<proteinExistence type="inferred from homology"/>
<dbReference type="AlphaFoldDB" id="B3MTY8"/>
<keyword evidence="5 8" id="KW-1133">Transmembrane helix</keyword>
<evidence type="ECO:0000256" key="4">
    <source>
        <dbReference type="ARBA" id="ARBA00022729"/>
    </source>
</evidence>
<dbReference type="InterPro" id="IPR013784">
    <property type="entry name" value="Carb-bd-like_fold"/>
</dbReference>
<evidence type="ECO:0000313" key="10">
    <source>
        <dbReference type="EMBL" id="EDV33317.1"/>
    </source>
</evidence>
<evidence type="ECO:0000256" key="3">
    <source>
        <dbReference type="ARBA" id="ARBA00022692"/>
    </source>
</evidence>
<evidence type="ECO:0000256" key="6">
    <source>
        <dbReference type="ARBA" id="ARBA00023136"/>
    </source>
</evidence>
<comment type="similarity">
    <text evidence="2">Belongs to the EMC7 family.</text>
</comment>
<accession>B3MTY8</accession>
<evidence type="ECO:0000256" key="1">
    <source>
        <dbReference type="ARBA" id="ARBA00004167"/>
    </source>
</evidence>
<feature type="region of interest" description="Disordered" evidence="7">
    <location>
        <begin position="223"/>
        <end position="249"/>
    </location>
</feature>
<dbReference type="OrthoDB" id="27095at2759"/>
<keyword evidence="11" id="KW-1185">Reference proteome</keyword>
<dbReference type="OMA" id="EMENMQM"/>
<dbReference type="GO" id="GO:0072546">
    <property type="term" value="C:EMC complex"/>
    <property type="evidence" value="ECO:0007669"/>
    <property type="project" value="TreeGrafter"/>
</dbReference>
<comment type="subcellular location">
    <subcellularLocation>
        <location evidence="1">Membrane</location>
        <topology evidence="1">Single-pass membrane protein</topology>
    </subcellularLocation>
</comment>
<dbReference type="eggNOG" id="KOG3306">
    <property type="taxonomic scope" value="Eukaryota"/>
</dbReference>
<evidence type="ECO:0000256" key="8">
    <source>
        <dbReference type="SAM" id="Phobius"/>
    </source>
</evidence>
<dbReference type="InParanoid" id="B3MTY8"/>
<dbReference type="HOGENOM" id="CLU_073620_1_0_1"/>
<dbReference type="InterPro" id="IPR019008">
    <property type="entry name" value="Beta_sandwich_EMC7"/>
</dbReference>
<evidence type="ECO:0000256" key="2">
    <source>
        <dbReference type="ARBA" id="ARBA00008880"/>
    </source>
</evidence>
<feature type="domain" description="ER membrane protein complex subunit 7 beta-sandwich" evidence="9">
    <location>
        <begin position="71"/>
        <end position="180"/>
    </location>
</feature>
<dbReference type="SUPFAM" id="SSF49452">
    <property type="entry name" value="Starch-binding domain-like"/>
    <property type="match status" value="1"/>
</dbReference>